<keyword evidence="2" id="KW-1185">Reference proteome</keyword>
<evidence type="ECO:0000313" key="2">
    <source>
        <dbReference type="Proteomes" id="UP001060085"/>
    </source>
</evidence>
<reference evidence="2" key="1">
    <citation type="journal article" date="2023" name="Nat. Plants">
        <title>Single-cell RNA sequencing provides a high-resolution roadmap for understanding the multicellular compartmentation of specialized metabolism.</title>
        <authorList>
            <person name="Sun S."/>
            <person name="Shen X."/>
            <person name="Li Y."/>
            <person name="Li Y."/>
            <person name="Wang S."/>
            <person name="Li R."/>
            <person name="Zhang H."/>
            <person name="Shen G."/>
            <person name="Guo B."/>
            <person name="Wei J."/>
            <person name="Xu J."/>
            <person name="St-Pierre B."/>
            <person name="Chen S."/>
            <person name="Sun C."/>
        </authorList>
    </citation>
    <scope>NUCLEOTIDE SEQUENCE [LARGE SCALE GENOMIC DNA]</scope>
</reference>
<sequence>MYFHSLKRKELQALCKKHKIPANLTNSQMANRLSSLLKGEDNFFTGKKSCLKELVQNGSENEFAVENRRVKKVRFSPETQMFGFQKSEPKSLDIKRKGRRKPVINEVSMKENEGEPELSEKVEHVPRSRGRKLVAQVVAKRTQGKRGVKDKALGSNLPSANAYNEEGRELTRRSLRNREVFDEKKGENEVVENALKKKGRQSNVKGSDDVAERGEIDDQCVEVQDEKVLRRSKRNMTKVEDCEVLNNEVVARGKSSKKVDMAISEGSGPYGVDTDTEKAEKESSLIGVRMRRWRRNASSHEPLITLDNVVANANCEKKTRKRRRDPNLVHRKVLDEKKGENEVVENAMKKKGSQMNQRQGNYVKGSDDVAERGEIDVQCVEVQAEKVLRGSKRNVTKVEYCKLLKDEVVARGKSSKKVNMAISEGSGPSGVDIDAEKAEKESSPIGVSMRRSRRNASRDEPLITLDNVVANATCEKKTRKRRRHPNLEEGAVEVRSIAIELSPHNVNRSEKVEPATTVGGKVAQKEKRRSKKQTIEIENSVADGFLGNLKQQRSKSRKNSSEKSRPLVHITQDTKKKNSVEPSDEQEAHCPSKIAELGCSEDIVSSEKLPMAENVVLIDKSDSTDPKGIQISVELSFGKQKLRTQASVDHVVEDGGILSEKSGECIDEEGLETVPDDVLENYGNATSHNGPCERDGFSCEADPKNSGNTMTAEIYENDNLRMVANPNIDDDLNGTLNSGIEMEQIDPSLISQKNGGKDVDNVAGEGNFDHEELKCTESAEPNEHNTLEENCDASDLCCESGTPEPSGILASMLEDGNANGGENSKEPADFLGKHFVSPSITAKERSDEERNGMGFDDVAEAEKHLEGVKNSALPKSDGEENSLEKLGQSDALDSYGCQLGMLDTNVGGDFVESQGLVLAVEDFSQQMTGGQNESWEDQLEKDGKAADLIESCCSETEKEVKKYGEPTRSEVLDAAITSLTGNVVHIPTRDYTRKSITSSMTLDVTQEQDQSSATQMYCSKAVNIAEEDRASFQAGLNSNELAQSIENGNFEEQYSVPSMSPKSGISHLPRSSMKMLEDDIFTGGEDAAYGLKNTPGSRPEKDEIAGVLESFVRKECTSAETDNHFENPVYSADAMAAIKCRTIISERVSVEQKTNESTCAKYLDITIEQREQSSLMHPNGFEAGSVAEKDWNNDQVELNRDKLSKSADDKPSEEQCHTPDKCWDSCIPVSSKRSARSMLQDPEDSTKQQKNAAGSPKRYEDELDKDENDSFIQSCVRMECASARKDTNYEENPVNSDDADSSSSETDSVAEVDRICDLIELKYDELSKSVEDSPREENHQFPSKFSESSSRSILQDSEDSMKCPKNTTSSRKTYEDEDIGLIDSCTTEKCMSAKNYDHYKKVRVNSEDPMETVISGTGNFSNIPLDDINEHTGSMNSDMALDQREQSPIQQMLGFDAENGAEEYRGHDQVKLYCDKSAECVEDKEFRERCHSPNNFLASVVSDSFGKSANKMLQHGVDNSCIDSITHQDKSYGDAPEEGLGGFCIESYVTDIYTTAKNHEDNPENYKGAMEAIIHTTENFESITVADNEEDYISTMNSEKTPMRREQSTAMQKNGCEIDNVAEDEKHENKNLSCGEFIISVEEYRGHDQVERCHNESIECVEDRSFGEIYHSPNECLASIVSDSSGRSANEVFQDEIGNSCEDSTKHGDKCYEDVPEDDGAGVSIESFVTGKYTTAKNYEDKPENSKEATLYRTGPPIPVVDSKEEIGDAMEQLTSVPRNIVRANDLDDVVDPRRFQEVVLDVQRCSSYVIEVDETFAEDRKTDGSEEISEKISDFSEAFQCIDKEDDDVKEENQVQFTFSEIQGEVKIMEENQDGVATEFHTYHEMLEESDVMDTINEYIDSESTRNALNIDILTKVVEEPEAQKAEETIDSLEPSIEGGDQEKGAAAAELEEPPALGSAWISENKTAINRSKNSDLAEDKMSFLEKQFNTEMRKNKSRTILIHGTPKKMQIAAADMKENLVSCKGGKIGSLTTVKPSIRRPALKDLQ</sequence>
<organism evidence="1 2">
    <name type="scientific">Catharanthus roseus</name>
    <name type="common">Madagascar periwinkle</name>
    <name type="synonym">Vinca rosea</name>
    <dbReference type="NCBI Taxonomy" id="4058"/>
    <lineage>
        <taxon>Eukaryota</taxon>
        <taxon>Viridiplantae</taxon>
        <taxon>Streptophyta</taxon>
        <taxon>Embryophyta</taxon>
        <taxon>Tracheophyta</taxon>
        <taxon>Spermatophyta</taxon>
        <taxon>Magnoliopsida</taxon>
        <taxon>eudicotyledons</taxon>
        <taxon>Gunneridae</taxon>
        <taxon>Pentapetalae</taxon>
        <taxon>asterids</taxon>
        <taxon>lamiids</taxon>
        <taxon>Gentianales</taxon>
        <taxon>Apocynaceae</taxon>
        <taxon>Rauvolfioideae</taxon>
        <taxon>Vinceae</taxon>
        <taxon>Catharanthinae</taxon>
        <taxon>Catharanthus</taxon>
    </lineage>
</organism>
<name>A0ACC0A166_CATRO</name>
<dbReference type="Proteomes" id="UP001060085">
    <property type="component" value="Linkage Group LG07"/>
</dbReference>
<protein>
    <submittedName>
        <fullName evidence="1">Uncharacterized protein</fullName>
    </submittedName>
</protein>
<dbReference type="EMBL" id="CM044707">
    <property type="protein sequence ID" value="KAI5654519.1"/>
    <property type="molecule type" value="Genomic_DNA"/>
</dbReference>
<evidence type="ECO:0000313" key="1">
    <source>
        <dbReference type="EMBL" id="KAI5654519.1"/>
    </source>
</evidence>
<proteinExistence type="predicted"/>
<comment type="caution">
    <text evidence="1">The sequence shown here is derived from an EMBL/GenBank/DDBJ whole genome shotgun (WGS) entry which is preliminary data.</text>
</comment>
<accession>A0ACC0A166</accession>
<gene>
    <name evidence="1" type="ORF">M9H77_31706</name>
</gene>